<evidence type="ECO:0000313" key="1">
    <source>
        <dbReference type="EMBL" id="MBK9297714.1"/>
    </source>
</evidence>
<dbReference type="Proteomes" id="UP000727993">
    <property type="component" value="Unassembled WGS sequence"/>
</dbReference>
<dbReference type="AlphaFoldDB" id="A0A936NDN1"/>
<accession>A0A936NDN1</accession>
<protein>
    <submittedName>
        <fullName evidence="1">Antitoxin</fullName>
    </submittedName>
</protein>
<sequence length="79" mass="9019">MQRRVMLDPDAEQLVRRRMRERGVTFDEALNDALRSGMAVSAQPFSTETAAMGEPRVNLDRALRVAVDLEDEERTWPMG</sequence>
<dbReference type="EMBL" id="JADJZA010000007">
    <property type="protein sequence ID" value="MBK9297714.1"/>
    <property type="molecule type" value="Genomic_DNA"/>
</dbReference>
<organism evidence="1 2">
    <name type="scientific">Candidatus Neomicrothrix subdominans</name>
    <dbReference type="NCBI Taxonomy" id="2954438"/>
    <lineage>
        <taxon>Bacteria</taxon>
        <taxon>Bacillati</taxon>
        <taxon>Actinomycetota</taxon>
        <taxon>Acidimicrobiia</taxon>
        <taxon>Acidimicrobiales</taxon>
        <taxon>Microthrixaceae</taxon>
        <taxon>Candidatus Neomicrothrix</taxon>
    </lineage>
</organism>
<comment type="caution">
    <text evidence="1">The sequence shown here is derived from an EMBL/GenBank/DDBJ whole genome shotgun (WGS) entry which is preliminary data.</text>
</comment>
<evidence type="ECO:0000313" key="2">
    <source>
        <dbReference type="Proteomes" id="UP000727993"/>
    </source>
</evidence>
<reference evidence="1 2" key="1">
    <citation type="submission" date="2020-10" db="EMBL/GenBank/DDBJ databases">
        <title>Connecting structure to function with the recovery of over 1000 high-quality activated sludge metagenome-assembled genomes encoding full-length rRNA genes using long-read sequencing.</title>
        <authorList>
            <person name="Singleton C.M."/>
            <person name="Petriglieri F."/>
            <person name="Kristensen J.M."/>
            <person name="Kirkegaard R.H."/>
            <person name="Michaelsen T.Y."/>
            <person name="Andersen M.H."/>
            <person name="Karst S.M."/>
            <person name="Dueholm M.S."/>
            <person name="Nielsen P.H."/>
            <person name="Albertsen M."/>
        </authorList>
    </citation>
    <scope>NUCLEOTIDE SEQUENCE [LARGE SCALE GENOMIC DNA]</scope>
    <source>
        <strain evidence="1">Lyne_18-Q3-R50-59_MAXAC.006</strain>
    </source>
</reference>
<proteinExistence type="predicted"/>
<name>A0A936NDN1_9ACTN</name>
<gene>
    <name evidence="1" type="ORF">IPN02_12970</name>
</gene>